<evidence type="ECO:0000259" key="2">
    <source>
        <dbReference type="Pfam" id="PF19259"/>
    </source>
</evidence>
<feature type="region of interest" description="Disordered" evidence="1">
    <location>
        <begin position="30"/>
        <end position="53"/>
    </location>
</feature>
<dbReference type="Pfam" id="PF19259">
    <property type="entry name" value="Ty3_capsid"/>
    <property type="match status" value="1"/>
</dbReference>
<evidence type="ECO:0000256" key="1">
    <source>
        <dbReference type="SAM" id="MobiDB-lite"/>
    </source>
</evidence>
<dbReference type="PANTHER" id="PTHR15503">
    <property type="entry name" value="LDOC1 RELATED"/>
    <property type="match status" value="1"/>
</dbReference>
<evidence type="ECO:0000313" key="4">
    <source>
        <dbReference type="Proteomes" id="UP000230002"/>
    </source>
</evidence>
<sequence>MSVPIDTALLEALYAMNRTAAQRSNADFARLSAQSRPRQAPVAQPQAPPATQPTLPFVDYYHPSVELREPIMFNGTADNVEPFLRDVEVHFRLQRAALVTDADRVGFFSMYLGSGTPESWFNAVTRQHPTLLADWPSLKADFLRRFQSSNLVAKYTRKLEALWQYGPAADFANLFQEYLTYVEWSEQVKIWEFNRRLKPDLRRLLVNHRRPPTLEEWIPLVVEADNRLRELETELEPTTGSDRDLEHSPSPSRSSTPSERPESPPPSFPLDDNLDPGSQSSKPPFRLPSPPPPPAPPLPNFHAFRPRTPSPPSYRPTFAEFPEFPEPSPISEPGPNDPVPMDVDALRARRY</sequence>
<dbReference type="Proteomes" id="UP000230002">
    <property type="component" value="Unassembled WGS sequence"/>
</dbReference>
<feature type="compositionally biased region" description="Pro residues" evidence="1">
    <location>
        <begin position="324"/>
        <end position="338"/>
    </location>
</feature>
<feature type="compositionally biased region" description="Low complexity" evidence="1">
    <location>
        <begin position="33"/>
        <end position="45"/>
    </location>
</feature>
<reference evidence="3 4" key="1">
    <citation type="journal article" date="2015" name="Sci. Rep.">
        <title>Chromosome-level genome map provides insights into diverse defense mechanisms in the medicinal fungus Ganoderma sinense.</title>
        <authorList>
            <person name="Zhu Y."/>
            <person name="Xu J."/>
            <person name="Sun C."/>
            <person name="Zhou S."/>
            <person name="Xu H."/>
            <person name="Nelson D.R."/>
            <person name="Qian J."/>
            <person name="Song J."/>
            <person name="Luo H."/>
            <person name="Xiang L."/>
            <person name="Li Y."/>
            <person name="Xu Z."/>
            <person name="Ji A."/>
            <person name="Wang L."/>
            <person name="Lu S."/>
            <person name="Hayward A."/>
            <person name="Sun W."/>
            <person name="Li X."/>
            <person name="Schwartz D.C."/>
            <person name="Wang Y."/>
            <person name="Chen S."/>
        </authorList>
    </citation>
    <scope>NUCLEOTIDE SEQUENCE [LARGE SCALE GENOMIC DNA]</scope>
    <source>
        <strain evidence="3 4">ZZ0214-1</strain>
    </source>
</reference>
<keyword evidence="4" id="KW-1185">Reference proteome</keyword>
<proteinExistence type="predicted"/>
<feature type="domain" description="Ty3 transposon capsid-like protein" evidence="2">
    <location>
        <begin position="62"/>
        <end position="220"/>
    </location>
</feature>
<protein>
    <recommendedName>
        <fullName evidence="2">Ty3 transposon capsid-like protein domain-containing protein</fullName>
    </recommendedName>
</protein>
<dbReference type="STRING" id="1077348.A0A2G8RW11"/>
<feature type="compositionally biased region" description="Pro residues" evidence="1">
    <location>
        <begin position="285"/>
        <end position="299"/>
    </location>
</feature>
<dbReference type="PANTHER" id="PTHR15503:SF22">
    <property type="entry name" value="TRANSPOSON TY3-I GAG POLYPROTEIN"/>
    <property type="match status" value="1"/>
</dbReference>
<feature type="compositionally biased region" description="Low complexity" evidence="1">
    <location>
        <begin position="248"/>
        <end position="258"/>
    </location>
</feature>
<name>A0A2G8RW11_9APHY</name>
<evidence type="ECO:0000313" key="3">
    <source>
        <dbReference type="EMBL" id="PIL25518.1"/>
    </source>
</evidence>
<dbReference type="EMBL" id="AYKW01000051">
    <property type="protein sequence ID" value="PIL25518.1"/>
    <property type="molecule type" value="Genomic_DNA"/>
</dbReference>
<gene>
    <name evidence="3" type="ORF">GSI_12419</name>
</gene>
<dbReference type="OrthoDB" id="2755464at2759"/>
<dbReference type="InterPro" id="IPR032567">
    <property type="entry name" value="RTL1-rel"/>
</dbReference>
<dbReference type="AlphaFoldDB" id="A0A2G8RW11"/>
<comment type="caution">
    <text evidence="3">The sequence shown here is derived from an EMBL/GenBank/DDBJ whole genome shotgun (WGS) entry which is preliminary data.</text>
</comment>
<accession>A0A2G8RW11</accession>
<dbReference type="InterPro" id="IPR045358">
    <property type="entry name" value="Ty3_capsid"/>
</dbReference>
<feature type="region of interest" description="Disordered" evidence="1">
    <location>
        <begin position="233"/>
        <end position="351"/>
    </location>
</feature>
<organism evidence="3 4">
    <name type="scientific">Ganoderma sinense ZZ0214-1</name>
    <dbReference type="NCBI Taxonomy" id="1077348"/>
    <lineage>
        <taxon>Eukaryota</taxon>
        <taxon>Fungi</taxon>
        <taxon>Dikarya</taxon>
        <taxon>Basidiomycota</taxon>
        <taxon>Agaricomycotina</taxon>
        <taxon>Agaricomycetes</taxon>
        <taxon>Polyporales</taxon>
        <taxon>Polyporaceae</taxon>
        <taxon>Ganoderma</taxon>
    </lineage>
</organism>